<organism evidence="1 2">
    <name type="scientific">Nocardiopsis endophytica</name>
    <dbReference type="NCBI Taxonomy" id="3018445"/>
    <lineage>
        <taxon>Bacteria</taxon>
        <taxon>Bacillati</taxon>
        <taxon>Actinomycetota</taxon>
        <taxon>Actinomycetes</taxon>
        <taxon>Streptosporangiales</taxon>
        <taxon>Nocardiopsidaceae</taxon>
        <taxon>Nocardiopsis</taxon>
    </lineage>
</organism>
<comment type="caution">
    <text evidence="1">The sequence shown here is derived from an EMBL/GenBank/DDBJ whole genome shotgun (WGS) entry which is preliminary data.</text>
</comment>
<dbReference type="RefSeq" id="WP_270686267.1">
    <property type="nucleotide sequence ID" value="NZ_JAQFWQ010000036.1"/>
</dbReference>
<dbReference type="EMBL" id="JAQFWQ010000036">
    <property type="protein sequence ID" value="MDA2811815.1"/>
    <property type="molecule type" value="Genomic_DNA"/>
</dbReference>
<evidence type="ECO:0000313" key="1">
    <source>
        <dbReference type="EMBL" id="MDA2811815.1"/>
    </source>
</evidence>
<proteinExistence type="predicted"/>
<keyword evidence="2" id="KW-1185">Reference proteome</keyword>
<sequence>MADVFELAITVDLRDEISEEEVAELRWHLGLGPEPEPPAS</sequence>
<dbReference type="Proteomes" id="UP001527866">
    <property type="component" value="Unassembled WGS sequence"/>
</dbReference>
<name>A0ABT4U4E3_9ACTN</name>
<gene>
    <name evidence="1" type="ORF">O4J56_14325</name>
</gene>
<reference evidence="1 2" key="1">
    <citation type="submission" date="2023-01" db="EMBL/GenBank/DDBJ databases">
        <title>Draft genome sequence of Nocardiopsis sp. RSe5-2 isolated from halophytes.</title>
        <authorList>
            <person name="Duangmal K."/>
            <person name="Chantavorakit T."/>
        </authorList>
    </citation>
    <scope>NUCLEOTIDE SEQUENCE [LARGE SCALE GENOMIC DNA]</scope>
    <source>
        <strain evidence="1 2">RSe5-2</strain>
    </source>
</reference>
<protein>
    <submittedName>
        <fullName evidence="1">Uncharacterized protein</fullName>
    </submittedName>
</protein>
<accession>A0ABT4U4E3</accession>
<evidence type="ECO:0000313" key="2">
    <source>
        <dbReference type="Proteomes" id="UP001527866"/>
    </source>
</evidence>